<dbReference type="Proteomes" id="UP000759131">
    <property type="component" value="Unassembled WGS sequence"/>
</dbReference>
<accession>A0A7R9LJD7</accession>
<reference evidence="1" key="1">
    <citation type="submission" date="2020-11" db="EMBL/GenBank/DDBJ databases">
        <authorList>
            <person name="Tran Van P."/>
        </authorList>
    </citation>
    <scope>NUCLEOTIDE SEQUENCE</scope>
</reference>
<organism evidence="1">
    <name type="scientific">Medioppia subpectinata</name>
    <dbReference type="NCBI Taxonomy" id="1979941"/>
    <lineage>
        <taxon>Eukaryota</taxon>
        <taxon>Metazoa</taxon>
        <taxon>Ecdysozoa</taxon>
        <taxon>Arthropoda</taxon>
        <taxon>Chelicerata</taxon>
        <taxon>Arachnida</taxon>
        <taxon>Acari</taxon>
        <taxon>Acariformes</taxon>
        <taxon>Sarcoptiformes</taxon>
        <taxon>Oribatida</taxon>
        <taxon>Brachypylina</taxon>
        <taxon>Oppioidea</taxon>
        <taxon>Oppiidae</taxon>
        <taxon>Medioppia</taxon>
    </lineage>
</organism>
<sequence>MFVCRRNMVNMVYELCRPYFRAVRRQMCDNMLYPFKSLSKIDRRMCRQKSKKYVYAAHLITTAVIYERVI</sequence>
<dbReference type="OrthoDB" id="10626036at2759"/>
<dbReference type="EMBL" id="CAJPIZ010025419">
    <property type="protein sequence ID" value="CAG2118746.1"/>
    <property type="molecule type" value="Genomic_DNA"/>
</dbReference>
<evidence type="ECO:0000313" key="1">
    <source>
        <dbReference type="EMBL" id="CAD7641519.1"/>
    </source>
</evidence>
<proteinExistence type="predicted"/>
<dbReference type="AlphaFoldDB" id="A0A7R9LJD7"/>
<name>A0A7R9LJD7_9ACAR</name>
<keyword evidence="2" id="KW-1185">Reference proteome</keyword>
<gene>
    <name evidence="1" type="ORF">OSB1V03_LOCUS18696</name>
</gene>
<evidence type="ECO:0000313" key="2">
    <source>
        <dbReference type="Proteomes" id="UP000759131"/>
    </source>
</evidence>
<dbReference type="EMBL" id="OC879994">
    <property type="protein sequence ID" value="CAD7641519.1"/>
    <property type="molecule type" value="Genomic_DNA"/>
</dbReference>
<protein>
    <submittedName>
        <fullName evidence="1">Uncharacterized protein</fullName>
    </submittedName>
</protein>